<dbReference type="InterPro" id="IPR044053">
    <property type="entry name" value="AsaB-like"/>
</dbReference>
<accession>A0A6A6ILX1</accession>
<evidence type="ECO:0000313" key="4">
    <source>
        <dbReference type="Proteomes" id="UP000800094"/>
    </source>
</evidence>
<reference evidence="3" key="1">
    <citation type="journal article" date="2020" name="Stud. Mycol.">
        <title>101 Dothideomycetes genomes: a test case for predicting lifestyles and emergence of pathogens.</title>
        <authorList>
            <person name="Haridas S."/>
            <person name="Albert R."/>
            <person name="Binder M."/>
            <person name="Bloem J."/>
            <person name="Labutti K."/>
            <person name="Salamov A."/>
            <person name="Andreopoulos B."/>
            <person name="Baker S."/>
            <person name="Barry K."/>
            <person name="Bills G."/>
            <person name="Bluhm B."/>
            <person name="Cannon C."/>
            <person name="Castanera R."/>
            <person name="Culley D."/>
            <person name="Daum C."/>
            <person name="Ezra D."/>
            <person name="Gonzalez J."/>
            <person name="Henrissat B."/>
            <person name="Kuo A."/>
            <person name="Liang C."/>
            <person name="Lipzen A."/>
            <person name="Lutzoni F."/>
            <person name="Magnuson J."/>
            <person name="Mondo S."/>
            <person name="Nolan M."/>
            <person name="Ohm R."/>
            <person name="Pangilinan J."/>
            <person name="Park H.-J."/>
            <person name="Ramirez L."/>
            <person name="Alfaro M."/>
            <person name="Sun H."/>
            <person name="Tritt A."/>
            <person name="Yoshinaga Y."/>
            <person name="Zwiers L.-H."/>
            <person name="Turgeon B."/>
            <person name="Goodwin S."/>
            <person name="Spatafora J."/>
            <person name="Crous P."/>
            <person name="Grigoriev I."/>
        </authorList>
    </citation>
    <scope>NUCLEOTIDE SEQUENCE</scope>
    <source>
        <strain evidence="3">CBS 122368</strain>
    </source>
</reference>
<evidence type="ECO:0000256" key="2">
    <source>
        <dbReference type="ARBA" id="ARBA00023604"/>
    </source>
</evidence>
<comment type="similarity">
    <text evidence="2">Belongs to the asaB hydroxylase/desaturase family.</text>
</comment>
<organism evidence="3 4">
    <name type="scientific">Trematosphaeria pertusa</name>
    <dbReference type="NCBI Taxonomy" id="390896"/>
    <lineage>
        <taxon>Eukaryota</taxon>
        <taxon>Fungi</taxon>
        <taxon>Dikarya</taxon>
        <taxon>Ascomycota</taxon>
        <taxon>Pezizomycotina</taxon>
        <taxon>Dothideomycetes</taxon>
        <taxon>Pleosporomycetidae</taxon>
        <taxon>Pleosporales</taxon>
        <taxon>Massarineae</taxon>
        <taxon>Trematosphaeriaceae</taxon>
        <taxon>Trematosphaeria</taxon>
    </lineage>
</organism>
<dbReference type="GO" id="GO:0016491">
    <property type="term" value="F:oxidoreductase activity"/>
    <property type="evidence" value="ECO:0007669"/>
    <property type="project" value="UniProtKB-KW"/>
</dbReference>
<evidence type="ECO:0000256" key="1">
    <source>
        <dbReference type="ARBA" id="ARBA00023002"/>
    </source>
</evidence>
<sequence>MMGSAEHAAIQFLKWQPLYEKEKPFQLFLDLPPDVADQRRTNLAFETRMVEVKNIRGHEKCFDLDENGFIYRTMDGFEDLKDKTEVTGQYLPAIEQLLRKEVEHADRIFIFDWRMRESNAEAQDGLLDVGNSMLPLRPANFAHSDQGPCSVIRRVQAQFPQEAEALLRGRIRVLNVWKPLRNKVMDWPLAMCDGSSLQASDLIETDTVRTSYVSTNLYSLHSPDTQNWMYLKEQEPNEVVIFKQFDSDPAVRSSLSLHASFRHEELPEIFAPRNSIEVRAIVFTNAVGENVKIQ</sequence>
<dbReference type="AlphaFoldDB" id="A0A6A6ILX1"/>
<evidence type="ECO:0008006" key="5">
    <source>
        <dbReference type="Google" id="ProtNLM"/>
    </source>
</evidence>
<keyword evidence="4" id="KW-1185">Reference proteome</keyword>
<dbReference type="RefSeq" id="XP_033686241.1">
    <property type="nucleotide sequence ID" value="XM_033835450.1"/>
</dbReference>
<dbReference type="NCBIfam" id="NF041278">
    <property type="entry name" value="CmcJ_NvfI_EfuI"/>
    <property type="match status" value="1"/>
</dbReference>
<dbReference type="EMBL" id="ML987193">
    <property type="protein sequence ID" value="KAF2251237.1"/>
    <property type="molecule type" value="Genomic_DNA"/>
</dbReference>
<name>A0A6A6ILX1_9PLEO</name>
<proteinExistence type="inferred from homology"/>
<gene>
    <name evidence="3" type="ORF">BU26DRAFT_603696</name>
</gene>
<dbReference type="GeneID" id="54588780"/>
<dbReference type="PANTHER" id="PTHR34598">
    <property type="entry name" value="BLL6449 PROTEIN"/>
    <property type="match status" value="1"/>
</dbReference>
<protein>
    <recommendedName>
        <fullName evidence="5">Methyltransferase CmcJ</fullName>
    </recommendedName>
</protein>
<keyword evidence="1" id="KW-0560">Oxidoreductase</keyword>
<evidence type="ECO:0000313" key="3">
    <source>
        <dbReference type="EMBL" id="KAF2251237.1"/>
    </source>
</evidence>
<dbReference type="OrthoDB" id="412788at2759"/>
<dbReference type="PANTHER" id="PTHR34598:SF3">
    <property type="entry name" value="OXIDOREDUCTASE AN1597"/>
    <property type="match status" value="1"/>
</dbReference>
<dbReference type="Proteomes" id="UP000800094">
    <property type="component" value="Unassembled WGS sequence"/>
</dbReference>